<organism evidence="1 2">
    <name type="scientific">Desulfosarcina alkanivorans</name>
    <dbReference type="NCBI Taxonomy" id="571177"/>
    <lineage>
        <taxon>Bacteria</taxon>
        <taxon>Pseudomonadati</taxon>
        <taxon>Thermodesulfobacteriota</taxon>
        <taxon>Desulfobacteria</taxon>
        <taxon>Desulfobacterales</taxon>
        <taxon>Desulfosarcinaceae</taxon>
        <taxon>Desulfosarcina</taxon>
    </lineage>
</organism>
<keyword evidence="2" id="KW-1185">Reference proteome</keyword>
<protein>
    <submittedName>
        <fullName evidence="1">Uncharacterized protein</fullName>
    </submittedName>
</protein>
<evidence type="ECO:0000313" key="1">
    <source>
        <dbReference type="EMBL" id="BBO71450.1"/>
    </source>
</evidence>
<reference evidence="1 2" key="1">
    <citation type="submission" date="2019-11" db="EMBL/GenBank/DDBJ databases">
        <title>Comparative genomics of hydrocarbon-degrading Desulfosarcina strains.</title>
        <authorList>
            <person name="Watanabe M."/>
            <person name="Kojima H."/>
            <person name="Fukui M."/>
        </authorList>
    </citation>
    <scope>NUCLEOTIDE SEQUENCE [LARGE SCALE GENOMIC DNA]</scope>
    <source>
        <strain evidence="1 2">PL12</strain>
    </source>
</reference>
<gene>
    <name evidence="1" type="ORF">DSCA_53800</name>
</gene>
<dbReference type="AlphaFoldDB" id="A0A5K7YT15"/>
<sequence>MKRIKKLVLLQIRSLSLRYNRTRMYYWAELRLFDLRDVTVLPEFYYRFLFRLSMRLVQIGHFRMFADRAIHTIPYHVRFNIA</sequence>
<evidence type="ECO:0000313" key="2">
    <source>
        <dbReference type="Proteomes" id="UP000427906"/>
    </source>
</evidence>
<dbReference type="Proteomes" id="UP000427906">
    <property type="component" value="Chromosome"/>
</dbReference>
<dbReference type="KEGG" id="dalk:DSCA_53800"/>
<dbReference type="EMBL" id="AP021874">
    <property type="protein sequence ID" value="BBO71450.1"/>
    <property type="molecule type" value="Genomic_DNA"/>
</dbReference>
<proteinExistence type="predicted"/>
<accession>A0A5K7YT15</accession>
<name>A0A5K7YT15_9BACT</name>